<feature type="transmembrane region" description="Helical" evidence="1">
    <location>
        <begin position="268"/>
        <end position="290"/>
    </location>
</feature>
<feature type="transmembrane region" description="Helical" evidence="1">
    <location>
        <begin position="311"/>
        <end position="333"/>
    </location>
</feature>
<keyword evidence="4" id="KW-1185">Reference proteome</keyword>
<name>A0ABU2CZG0_9EURY</name>
<feature type="transmembrane region" description="Helical" evidence="1">
    <location>
        <begin position="202"/>
        <end position="224"/>
    </location>
</feature>
<gene>
    <name evidence="3" type="ORF">RG963_04710</name>
</gene>
<dbReference type="GO" id="GO:0016746">
    <property type="term" value="F:acyltransferase activity"/>
    <property type="evidence" value="ECO:0007669"/>
    <property type="project" value="UniProtKB-KW"/>
</dbReference>
<dbReference type="InterPro" id="IPR002656">
    <property type="entry name" value="Acyl_transf_3_dom"/>
</dbReference>
<dbReference type="PANTHER" id="PTHR23028">
    <property type="entry name" value="ACETYLTRANSFERASE"/>
    <property type="match status" value="1"/>
</dbReference>
<keyword evidence="3" id="KW-0012">Acyltransferase</keyword>
<feature type="transmembrane region" description="Helical" evidence="1">
    <location>
        <begin position="60"/>
        <end position="82"/>
    </location>
</feature>
<feature type="transmembrane region" description="Helical" evidence="1">
    <location>
        <begin position="143"/>
        <end position="162"/>
    </location>
</feature>
<feature type="domain" description="Acyltransferase 3" evidence="2">
    <location>
        <begin position="30"/>
        <end position="352"/>
    </location>
</feature>
<dbReference type="PANTHER" id="PTHR23028:SF53">
    <property type="entry name" value="ACYL_TRANSF_3 DOMAIN-CONTAINING PROTEIN"/>
    <property type="match status" value="1"/>
</dbReference>
<dbReference type="EMBL" id="JAVKPK010000013">
    <property type="protein sequence ID" value="MDR7665103.1"/>
    <property type="molecule type" value="Genomic_DNA"/>
</dbReference>
<evidence type="ECO:0000259" key="2">
    <source>
        <dbReference type="Pfam" id="PF01757"/>
    </source>
</evidence>
<comment type="caution">
    <text evidence="3">The sequence shown here is derived from an EMBL/GenBank/DDBJ whole genome shotgun (WGS) entry which is preliminary data.</text>
</comment>
<accession>A0ABU2CZG0</accession>
<organism evidence="3 4">
    <name type="scientific">Methanosarcina baikalica</name>
    <dbReference type="NCBI Taxonomy" id="3073890"/>
    <lineage>
        <taxon>Archaea</taxon>
        <taxon>Methanobacteriati</taxon>
        <taxon>Methanobacteriota</taxon>
        <taxon>Stenosarchaea group</taxon>
        <taxon>Methanomicrobia</taxon>
        <taxon>Methanosarcinales</taxon>
        <taxon>Methanosarcinaceae</taxon>
        <taxon>Methanosarcina</taxon>
    </lineage>
</organism>
<keyword evidence="1" id="KW-0472">Membrane</keyword>
<dbReference type="EC" id="2.3.-.-" evidence="3"/>
<evidence type="ECO:0000256" key="1">
    <source>
        <dbReference type="SAM" id="Phobius"/>
    </source>
</evidence>
<evidence type="ECO:0000313" key="4">
    <source>
        <dbReference type="Proteomes" id="UP001246244"/>
    </source>
</evidence>
<feature type="transmembrane region" description="Helical" evidence="1">
    <location>
        <begin position="339"/>
        <end position="359"/>
    </location>
</feature>
<protein>
    <submittedName>
        <fullName evidence="3">Acyltransferase</fullName>
        <ecNumber evidence="3">2.3.-.-</ecNumber>
    </submittedName>
</protein>
<sequence length="367" mass="43431">MFDIFSNLNSEIKKMEKSDFISLYRNSLMGIAILWIVFYHSGINFGKIGFLSYFCSFIKYTGYLGVDIFFFVSGFGLMASWYKKRPSILFFYKRRFLRIMPIYWFFLSIYLVLINLFGTPITNLGTVFIYYTGFSFFISRTNNIHWFISAILLCYLIFPFFENYFQKNKNKLRFLIFIVTLCLTLAIILTASAFIFANKFSFLLIVILRLPAFFIGSLIGYIYIKRDNNFSYLFSIYLHVFFTFFCFVALALIYYFCSTDDRWLYGLYWYPFMLGSFSLTFLLSILLDTLHTRHNYLLDFLDKIGRSSLELYFIHLLVFAFIGSKLIFNYFGILPGSNYLWIAAIFVSVILSNIFNSILSHLNILFK</sequence>
<dbReference type="InterPro" id="IPR050879">
    <property type="entry name" value="Acyltransferase_3"/>
</dbReference>
<dbReference type="RefSeq" id="WP_310575130.1">
    <property type="nucleotide sequence ID" value="NZ_JAVKPK010000013.1"/>
</dbReference>
<keyword evidence="3" id="KW-0808">Transferase</keyword>
<evidence type="ECO:0000313" key="3">
    <source>
        <dbReference type="EMBL" id="MDR7665103.1"/>
    </source>
</evidence>
<feature type="transmembrane region" description="Helical" evidence="1">
    <location>
        <begin position="174"/>
        <end position="196"/>
    </location>
</feature>
<proteinExistence type="predicted"/>
<feature type="transmembrane region" description="Helical" evidence="1">
    <location>
        <begin position="21"/>
        <end position="40"/>
    </location>
</feature>
<keyword evidence="1" id="KW-0812">Transmembrane</keyword>
<reference evidence="4" key="1">
    <citation type="submission" date="2023-07" db="EMBL/GenBank/DDBJ databases">
        <title>Whole-genome sequencing of a new Methanosarcina sp. Z-7115.</title>
        <authorList>
            <person name="Zhilina T.N."/>
            <person name="Merkel A.Y."/>
        </authorList>
    </citation>
    <scope>NUCLEOTIDE SEQUENCE [LARGE SCALE GENOMIC DNA]</scope>
    <source>
        <strain evidence="4">Z-7115</strain>
    </source>
</reference>
<feature type="transmembrane region" description="Helical" evidence="1">
    <location>
        <begin position="236"/>
        <end position="256"/>
    </location>
</feature>
<dbReference type="Pfam" id="PF01757">
    <property type="entry name" value="Acyl_transf_3"/>
    <property type="match status" value="1"/>
</dbReference>
<feature type="transmembrane region" description="Helical" evidence="1">
    <location>
        <begin position="103"/>
        <end position="131"/>
    </location>
</feature>
<dbReference type="Proteomes" id="UP001246244">
    <property type="component" value="Unassembled WGS sequence"/>
</dbReference>
<keyword evidence="1" id="KW-1133">Transmembrane helix</keyword>